<feature type="region of interest" description="Disordered" evidence="6">
    <location>
        <begin position="458"/>
        <end position="491"/>
    </location>
</feature>
<evidence type="ECO:0000256" key="4">
    <source>
        <dbReference type="ARBA" id="ARBA00022833"/>
    </source>
</evidence>
<feature type="compositionally biased region" description="Polar residues" evidence="6">
    <location>
        <begin position="348"/>
        <end position="358"/>
    </location>
</feature>
<feature type="compositionally biased region" description="Polar residues" evidence="6">
    <location>
        <begin position="465"/>
        <end position="489"/>
    </location>
</feature>
<evidence type="ECO:0000256" key="6">
    <source>
        <dbReference type="SAM" id="MobiDB-lite"/>
    </source>
</evidence>
<comment type="caution">
    <text evidence="9">The sequence shown here is derived from an EMBL/GenBank/DDBJ whole genome shotgun (WGS) entry which is preliminary data.</text>
</comment>
<sequence length="603" mass="65137">MTSTQTVTSPALNRTEGSLASPQIEPSASTSSVKSNKRKLADAIQKLDEAVAPRTDDTDRPSPAKKQHTARSLYSTLAKYGIKSKQPAPADFPTPKAADLSKTPHLAAILARTASKTRNAFPLRFRSQTPHISSSTLPSSEYRPSSTTSFLSRLATFKLKTYSNKPPAIDAVAAAKCGWTNDGKDRLVAKRRCEYYPLSLSGFSANALVEKQRVQLVEMHKDGCPWKTRQCDADVYRILLSSPAAMAREIKTRALTLEPVLEGIDVKHPLSQKQVQQLKSIIASIRMDGYHDPAQSTDGGTSLLAFPSLIQEPSQTAILTAFFGWSLAPPVPPAQHSRTPTISRANSVTFSVPSTPRTPSRLGGKLTPSVSASRLSLSRMNSAQRSPTGSVVGEQKRDSSLLHCALCHRRLGLWAVGPSPSRAKGQSPSAPAPPTRQIDLLREHRPYCPYVVRSTSVPSLPVPQSHAQSDSRTKSSITDHNGSLVQMSGGQPGAMEGWRAVWTVVTRYRMGQKKRDELLREVDEHVGRAESASPDSSFVLVRSETAELLVPTEGGGGAGQGSEMDVDADVDSVEAMMAGVKSKGGKELLKECSPAFFDVLARR</sequence>
<proteinExistence type="predicted"/>
<evidence type="ECO:0000259" key="8">
    <source>
        <dbReference type="Pfam" id="PF08600"/>
    </source>
</evidence>
<evidence type="ECO:0000256" key="3">
    <source>
        <dbReference type="ARBA" id="ARBA00022771"/>
    </source>
</evidence>
<feature type="region of interest" description="Disordered" evidence="6">
    <location>
        <begin position="1"/>
        <end position="71"/>
    </location>
</feature>
<feature type="compositionally biased region" description="Basic and acidic residues" evidence="6">
    <location>
        <begin position="39"/>
        <end position="62"/>
    </location>
</feature>
<reference evidence="9 10" key="1">
    <citation type="submission" date="2019-02" db="EMBL/GenBank/DDBJ databases">
        <title>Genome sequencing of the rare red list fungi Bondarzewia mesenterica.</title>
        <authorList>
            <person name="Buettner E."/>
            <person name="Kellner H."/>
        </authorList>
    </citation>
    <scope>NUCLEOTIDE SEQUENCE [LARGE SCALE GENOMIC DNA]</scope>
    <source>
        <strain evidence="9 10">DSM 108281</strain>
    </source>
</reference>
<dbReference type="GO" id="GO:0008270">
    <property type="term" value="F:zinc ion binding"/>
    <property type="evidence" value="ECO:0007669"/>
    <property type="project" value="UniProtKB-KW"/>
</dbReference>
<feature type="compositionally biased region" description="Polar residues" evidence="6">
    <location>
        <begin position="1"/>
        <end position="34"/>
    </location>
</feature>
<dbReference type="AlphaFoldDB" id="A0A4V3XEK1"/>
<feature type="region of interest" description="Disordered" evidence="6">
    <location>
        <begin position="348"/>
        <end position="395"/>
    </location>
</feature>
<keyword evidence="4" id="KW-0862">Zinc</keyword>
<keyword evidence="5" id="KW-0539">Nucleus</keyword>
<dbReference type="Pfam" id="PF08600">
    <property type="entry name" value="NuBaID_C"/>
    <property type="match status" value="1"/>
</dbReference>
<dbReference type="Proteomes" id="UP000310158">
    <property type="component" value="Unassembled WGS sequence"/>
</dbReference>
<keyword evidence="10" id="KW-1185">Reference proteome</keyword>
<comment type="subcellular location">
    <subcellularLocation>
        <location evidence="1">Nucleus</location>
    </subcellularLocation>
</comment>
<evidence type="ECO:0000313" key="10">
    <source>
        <dbReference type="Proteomes" id="UP000310158"/>
    </source>
</evidence>
<organism evidence="9 10">
    <name type="scientific">Bondarzewia mesenterica</name>
    <dbReference type="NCBI Taxonomy" id="1095465"/>
    <lineage>
        <taxon>Eukaryota</taxon>
        <taxon>Fungi</taxon>
        <taxon>Dikarya</taxon>
        <taxon>Basidiomycota</taxon>
        <taxon>Agaricomycotina</taxon>
        <taxon>Agaricomycetes</taxon>
        <taxon>Russulales</taxon>
        <taxon>Bondarzewiaceae</taxon>
        <taxon>Bondarzewia</taxon>
    </lineage>
</organism>
<dbReference type="InterPro" id="IPR013909">
    <property type="entry name" value="NuBaID_C"/>
</dbReference>
<evidence type="ECO:0000256" key="1">
    <source>
        <dbReference type="ARBA" id="ARBA00004123"/>
    </source>
</evidence>
<name>A0A4V3XEK1_9AGAM</name>
<dbReference type="GO" id="GO:0005634">
    <property type="term" value="C:nucleus"/>
    <property type="evidence" value="ECO:0007669"/>
    <property type="project" value="UniProtKB-SubCell"/>
</dbReference>
<dbReference type="PANTHER" id="PTHR15835:SF6">
    <property type="entry name" value="ZINC FINGER C3HC-TYPE PROTEIN 1"/>
    <property type="match status" value="1"/>
</dbReference>
<feature type="domain" description="C3HC-type" evidence="7">
    <location>
        <begin position="144"/>
        <end position="253"/>
    </location>
</feature>
<feature type="domain" description="NuBaID C-terminal" evidence="8">
    <location>
        <begin position="397"/>
        <end position="460"/>
    </location>
</feature>
<dbReference type="Pfam" id="PF07967">
    <property type="entry name" value="zf-C3HC"/>
    <property type="match status" value="1"/>
</dbReference>
<feature type="compositionally biased region" description="Polar residues" evidence="6">
    <location>
        <begin position="368"/>
        <end position="389"/>
    </location>
</feature>
<evidence type="ECO:0008006" key="11">
    <source>
        <dbReference type="Google" id="ProtNLM"/>
    </source>
</evidence>
<evidence type="ECO:0000256" key="2">
    <source>
        <dbReference type="ARBA" id="ARBA00022723"/>
    </source>
</evidence>
<dbReference type="PANTHER" id="PTHR15835">
    <property type="entry name" value="NUCLEAR-INTERACTING PARTNER OF ALK"/>
    <property type="match status" value="1"/>
</dbReference>
<evidence type="ECO:0000313" key="9">
    <source>
        <dbReference type="EMBL" id="THH13963.1"/>
    </source>
</evidence>
<dbReference type="EMBL" id="SGPL01000312">
    <property type="protein sequence ID" value="THH13963.1"/>
    <property type="molecule type" value="Genomic_DNA"/>
</dbReference>
<keyword evidence="2" id="KW-0479">Metal-binding</keyword>
<protein>
    <recommendedName>
        <fullName evidence="11">C3HC-type domain-containing protein</fullName>
    </recommendedName>
</protein>
<gene>
    <name evidence="9" type="ORF">EW146_g6309</name>
</gene>
<accession>A0A4V3XEK1</accession>
<dbReference type="InterPro" id="IPR012935">
    <property type="entry name" value="NuBaID_N"/>
</dbReference>
<keyword evidence="3" id="KW-0863">Zinc-finger</keyword>
<evidence type="ECO:0000256" key="5">
    <source>
        <dbReference type="ARBA" id="ARBA00023242"/>
    </source>
</evidence>
<evidence type="ECO:0000259" key="7">
    <source>
        <dbReference type="Pfam" id="PF07967"/>
    </source>
</evidence>
<dbReference type="OrthoDB" id="2592092at2759"/>